<proteinExistence type="predicted"/>
<sequence length="674" mass="76772">MSYWTKRRMVVKYVKRFLDDYTDDQRNILPKTADNANLQLVISPDIARNHVVQCQSNVSTHEIDANLDSILNNSDCYPESSDTESSGDSILHIDYNLRINLAQWSIEFDITEKALSSLLKVLQNWFPELPNDSRTLRQTKLVMSVDKISGGQYYHFGVESGIKSSISNLIFFNDLNCISIQVNIDGLPLFRSSNGQFWPILGLIEYHQNNIQKNKSPFIIGLFYGKSKPSNCNEFLKKFVEESKALLLSGIVICGKLYKFSISAVICDSPARAFVKACKGHGGYFGCDKCCQKGFYIGRVTFPILGAKLRTDQSFFNMTQKKHHNGESVLLELGIGMVTQFPHDYMHLVCLGVVRKLLYIWLKGPLHVRLGARDSTRLSVRLVGASKYIPKEFARKPRAVSEFERWKATELRQFLLYTGVVYLADILNEAMYKNFLLLSVAMRILLCPKLCLHHAVSADTFLNLFIKHTSDIYGPEMITYNVHGLSHLCQDAIKYGPLDNISAFPFENYLGQLKKLIRKPNFPLQQVQRRLHEKNLLELKAVELKYPILKQQQNIRLPNDITDIESQHKQVILGDFCIKCTVGDSCCQLKTGEIIFVQNIVKKYGKDGDILVLYNTFESVETLFTYPWNSSSVGIYLVCNLSDNTKSCSIGNIDKKYALLPYNQTYAALPLLHF</sequence>
<dbReference type="RefSeq" id="XP_065659976.1">
    <property type="nucleotide sequence ID" value="XM_065803904.1"/>
</dbReference>
<dbReference type="PANTHER" id="PTHR33053">
    <property type="entry name" value="PROTEIN, PUTATIVE-RELATED"/>
    <property type="match status" value="1"/>
</dbReference>
<gene>
    <name evidence="2" type="primary">LOC136083948</name>
</gene>
<keyword evidence="1" id="KW-1185">Reference proteome</keyword>
<reference evidence="2" key="1">
    <citation type="submission" date="2025-08" db="UniProtKB">
        <authorList>
            <consortium name="RefSeq"/>
        </authorList>
    </citation>
    <scope>IDENTIFICATION</scope>
</reference>
<organism evidence="1 2">
    <name type="scientific">Hydra vulgaris</name>
    <name type="common">Hydra</name>
    <name type="synonym">Hydra attenuata</name>
    <dbReference type="NCBI Taxonomy" id="6087"/>
    <lineage>
        <taxon>Eukaryota</taxon>
        <taxon>Metazoa</taxon>
        <taxon>Cnidaria</taxon>
        <taxon>Hydrozoa</taxon>
        <taxon>Hydroidolina</taxon>
        <taxon>Anthoathecata</taxon>
        <taxon>Aplanulata</taxon>
        <taxon>Hydridae</taxon>
        <taxon>Hydra</taxon>
    </lineage>
</organism>
<dbReference type="Proteomes" id="UP001652625">
    <property type="component" value="Chromosome 08"/>
</dbReference>
<dbReference type="GeneID" id="136083948"/>
<evidence type="ECO:0000313" key="2">
    <source>
        <dbReference type="RefSeq" id="XP_065659976.1"/>
    </source>
</evidence>
<name>A0ABM4CE67_HYDVU</name>
<protein>
    <submittedName>
        <fullName evidence="2">Uncharacterized protein LOC136083948</fullName>
    </submittedName>
</protein>
<evidence type="ECO:0000313" key="1">
    <source>
        <dbReference type="Proteomes" id="UP001652625"/>
    </source>
</evidence>
<accession>A0ABM4CE67</accession>